<feature type="compositionally biased region" description="Low complexity" evidence="1">
    <location>
        <begin position="141"/>
        <end position="152"/>
    </location>
</feature>
<feature type="signal peptide" evidence="3">
    <location>
        <begin position="1"/>
        <end position="30"/>
    </location>
</feature>
<sequence length="366" mass="37970">MANKMLGKVVAGAALGGASLLVFTPGIAFADGHHDGESRDGKVIAKPHVVKPGDKVKLIEICPEAQEHAFVWSKVTGKVKLKPAEGRGEEHGGWKDDEGRGEDHGKGEEGKGDEHGKPEEGKGEDHGKGPDDNGPKPQPPAEGGQPPADGGQPPAGGQGGGFMAADQGPDHGGKPDEGKGDEHGKPDEGKGEEHGKPEEGKGEEHGKPEEGKGDEHGKPDEGKGEEHGKPGEESGEHGKPGWDEESDEGDWQGHEGYGQDDESGYGHDEESGYGKDEGGWEHKKDFVYYGEAEVSRDARPGRYELNGSCGEGELVVLPKGHVDGGDGGMTTTGADRGMVAGGAGMIGAAALGGIVLMRRRRADELG</sequence>
<feature type="compositionally biased region" description="Basic and acidic residues" evidence="1">
    <location>
        <begin position="264"/>
        <end position="281"/>
    </location>
</feature>
<reference evidence="4 5" key="1">
    <citation type="submission" date="2021-02" db="EMBL/GenBank/DDBJ databases">
        <authorList>
            <person name="Ra J.-S."/>
        </authorList>
    </citation>
    <scope>NUCLEOTIDE SEQUENCE [LARGE SCALE GENOMIC DNA]</scope>
    <source>
        <strain evidence="4 5">MMS20-R1-14</strain>
    </source>
</reference>
<dbReference type="Proteomes" id="UP001518872">
    <property type="component" value="Unassembled WGS sequence"/>
</dbReference>
<dbReference type="EMBL" id="JAFEUC010000018">
    <property type="protein sequence ID" value="MBM7080381.1"/>
    <property type="molecule type" value="Genomic_DNA"/>
</dbReference>
<comment type="caution">
    <text evidence="4">The sequence shown here is derived from an EMBL/GenBank/DDBJ whole genome shotgun (WGS) entry which is preliminary data.</text>
</comment>
<dbReference type="RefSeq" id="WP_204928117.1">
    <property type="nucleotide sequence ID" value="NZ_JAFEUC010000018.1"/>
</dbReference>
<accession>A0ABS2J2M0</accession>
<organism evidence="4 5">
    <name type="scientific">Micromonospora humida</name>
    <dbReference type="NCBI Taxonomy" id="2809018"/>
    <lineage>
        <taxon>Bacteria</taxon>
        <taxon>Bacillati</taxon>
        <taxon>Actinomycetota</taxon>
        <taxon>Actinomycetes</taxon>
        <taxon>Micromonosporales</taxon>
        <taxon>Micromonosporaceae</taxon>
        <taxon>Micromonospora</taxon>
    </lineage>
</organism>
<keyword evidence="2" id="KW-0472">Membrane</keyword>
<keyword evidence="2" id="KW-0812">Transmembrane</keyword>
<evidence type="ECO:0000313" key="4">
    <source>
        <dbReference type="EMBL" id="MBM7080381.1"/>
    </source>
</evidence>
<feature type="compositionally biased region" description="Basic and acidic residues" evidence="1">
    <location>
        <begin position="168"/>
        <end position="242"/>
    </location>
</feature>
<evidence type="ECO:0000313" key="5">
    <source>
        <dbReference type="Proteomes" id="UP001518872"/>
    </source>
</evidence>
<gene>
    <name evidence="4" type="ORF">JQX11_29105</name>
</gene>
<keyword evidence="3" id="KW-0732">Signal</keyword>
<evidence type="ECO:0000256" key="3">
    <source>
        <dbReference type="SAM" id="SignalP"/>
    </source>
</evidence>
<keyword evidence="2" id="KW-1133">Transmembrane helix</keyword>
<name>A0ABS2J2M0_9ACTN</name>
<evidence type="ECO:0000256" key="2">
    <source>
        <dbReference type="SAM" id="Phobius"/>
    </source>
</evidence>
<feature type="chain" id="PRO_5045952534" evidence="3">
    <location>
        <begin position="31"/>
        <end position="366"/>
    </location>
</feature>
<feature type="compositionally biased region" description="Basic and acidic residues" evidence="1">
    <location>
        <begin position="82"/>
        <end position="134"/>
    </location>
</feature>
<feature type="region of interest" description="Disordered" evidence="1">
    <location>
        <begin position="82"/>
        <end position="281"/>
    </location>
</feature>
<protein>
    <submittedName>
        <fullName evidence="4">Uncharacterized protein</fullName>
    </submittedName>
</protein>
<proteinExistence type="predicted"/>
<feature type="transmembrane region" description="Helical" evidence="2">
    <location>
        <begin position="338"/>
        <end position="357"/>
    </location>
</feature>
<keyword evidence="5" id="KW-1185">Reference proteome</keyword>
<feature type="compositionally biased region" description="Gly residues" evidence="1">
    <location>
        <begin position="153"/>
        <end position="162"/>
    </location>
</feature>
<evidence type="ECO:0000256" key="1">
    <source>
        <dbReference type="SAM" id="MobiDB-lite"/>
    </source>
</evidence>